<comment type="caution">
    <text evidence="2">The sequence shown here is derived from an EMBL/GenBank/DDBJ whole genome shotgun (WGS) entry which is preliminary data.</text>
</comment>
<dbReference type="EMBL" id="AOJI01000026">
    <property type="protein sequence ID" value="EMA66547.1"/>
    <property type="molecule type" value="Genomic_DNA"/>
</dbReference>
<evidence type="ECO:0000313" key="3">
    <source>
        <dbReference type="Proteomes" id="UP000011575"/>
    </source>
</evidence>
<proteinExistence type="predicted"/>
<keyword evidence="3" id="KW-1185">Reference proteome</keyword>
<dbReference type="RefSeq" id="WP_008001167.1">
    <property type="nucleotide sequence ID" value="NZ_AOJI01000026.1"/>
</dbReference>
<evidence type="ECO:0000256" key="1">
    <source>
        <dbReference type="SAM" id="MobiDB-lite"/>
    </source>
</evidence>
<dbReference type="AlphaFoldDB" id="M0P8U0"/>
<dbReference type="OrthoDB" id="121941at2157"/>
<reference evidence="2 3" key="1">
    <citation type="journal article" date="2014" name="PLoS Genet.">
        <title>Phylogenetically driven sequencing of extremely halophilic archaea reveals strategies for static and dynamic osmo-response.</title>
        <authorList>
            <person name="Becker E.A."/>
            <person name="Seitzer P.M."/>
            <person name="Tritt A."/>
            <person name="Larsen D."/>
            <person name="Krusor M."/>
            <person name="Yao A.I."/>
            <person name="Wu D."/>
            <person name="Madern D."/>
            <person name="Eisen J.A."/>
            <person name="Darling A.E."/>
            <person name="Facciotti M.T."/>
        </authorList>
    </citation>
    <scope>NUCLEOTIDE SEQUENCE [LARGE SCALE GENOMIC DNA]</scope>
    <source>
        <strain evidence="2 3">JCM 13560</strain>
    </source>
</reference>
<feature type="compositionally biased region" description="Basic and acidic residues" evidence="1">
    <location>
        <begin position="273"/>
        <end position="283"/>
    </location>
</feature>
<gene>
    <name evidence="2" type="ORF">C461_10918</name>
</gene>
<dbReference type="STRING" id="1230454.C461_10918"/>
<sequence length="418" mass="44407">MIGTVILFGFLILALSLYQVQVVPQENAQVEFQHFEEVQNDLVEVRNAVSSAGQSERPQFVDVRLGTNYQTRLFAINPPAPAGTLQTSRPYNITITDESGETENVSTRFVRYRPGYNELQVGSIWYDNSALYLDERESGSRAVIIEDQNLVTDNDTLRITALQNEFQASGTRRVALELYPADDAATLSQLDGELTVSIPTRLGADDGYWNESIENGSVTYLGVDDDGYPSSDDVSALRLRVDSPDNITVNSVGVQSEPSEGAVRDNIGPSSGRETDDSNDHDGSTSVWTDCPVPPSPPAEGEDGVRYVSSSPASNINAGGDTVVIEDGVSVSTNINNPGDVFIGTGASVSTNIGASGVIVLGENAQISGNVNSGTDFYLLPGSSTSSNVGVSGTIYLDNRGQIGGNVNSGTVQECTVA</sequence>
<name>M0P8U0_9EURY</name>
<evidence type="ECO:0000313" key="2">
    <source>
        <dbReference type="EMBL" id="EMA66547.1"/>
    </source>
</evidence>
<feature type="compositionally biased region" description="Polar residues" evidence="1">
    <location>
        <begin position="248"/>
        <end position="258"/>
    </location>
</feature>
<accession>M0P8U0</accession>
<protein>
    <submittedName>
        <fullName evidence="2">Uncharacterized protein</fullName>
    </submittedName>
</protein>
<feature type="compositionally biased region" description="Polar residues" evidence="1">
    <location>
        <begin position="308"/>
        <end position="317"/>
    </location>
</feature>
<feature type="region of interest" description="Disordered" evidence="1">
    <location>
        <begin position="248"/>
        <end position="320"/>
    </location>
</feature>
<dbReference type="Proteomes" id="UP000011575">
    <property type="component" value="Unassembled WGS sequence"/>
</dbReference>
<organism evidence="2 3">
    <name type="scientific">Halorubrum aidingense JCM 13560</name>
    <dbReference type="NCBI Taxonomy" id="1230454"/>
    <lineage>
        <taxon>Archaea</taxon>
        <taxon>Methanobacteriati</taxon>
        <taxon>Methanobacteriota</taxon>
        <taxon>Stenosarchaea group</taxon>
        <taxon>Halobacteria</taxon>
        <taxon>Halobacteriales</taxon>
        <taxon>Haloferacaceae</taxon>
        <taxon>Halorubrum</taxon>
    </lineage>
</organism>